<keyword evidence="3" id="KW-0325">Glycoprotein</keyword>
<dbReference type="RefSeq" id="WP_201072946.1">
    <property type="nucleotide sequence ID" value="NZ_CP067420.1"/>
</dbReference>
<keyword evidence="1" id="KW-0328">Glycosyltransferase</keyword>
<evidence type="ECO:0000259" key="5">
    <source>
        <dbReference type="Pfam" id="PF04577"/>
    </source>
</evidence>
<feature type="repeat" description="TPR" evidence="4">
    <location>
        <begin position="51"/>
        <end position="84"/>
    </location>
</feature>
<dbReference type="SMART" id="SM00028">
    <property type="entry name" value="TPR"/>
    <property type="match status" value="5"/>
</dbReference>
<dbReference type="InterPro" id="IPR007657">
    <property type="entry name" value="Glycosyltransferase_61"/>
</dbReference>
<evidence type="ECO:0000256" key="3">
    <source>
        <dbReference type="ARBA" id="ARBA00023180"/>
    </source>
</evidence>
<dbReference type="Pfam" id="PF13432">
    <property type="entry name" value="TPR_16"/>
    <property type="match status" value="1"/>
</dbReference>
<reference evidence="6" key="1">
    <citation type="submission" date="2021-02" db="EMBL/GenBank/DDBJ databases">
        <title>Skermanella TT6 skin isolate.</title>
        <authorList>
            <person name="Lee K."/>
            <person name="Ganzorig M."/>
        </authorList>
    </citation>
    <scope>NUCLEOTIDE SEQUENCE</scope>
    <source>
        <strain evidence="6">TT6</strain>
    </source>
</reference>
<gene>
    <name evidence="6" type="ORF">IGS68_19880</name>
</gene>
<evidence type="ECO:0000256" key="4">
    <source>
        <dbReference type="PROSITE-ProRule" id="PRU00339"/>
    </source>
</evidence>
<dbReference type="Proteomes" id="UP000595197">
    <property type="component" value="Chromosome"/>
</dbReference>
<organism evidence="6 7">
    <name type="scientific">Skermanella cutis</name>
    <dbReference type="NCBI Taxonomy" id="2775420"/>
    <lineage>
        <taxon>Bacteria</taxon>
        <taxon>Pseudomonadati</taxon>
        <taxon>Pseudomonadota</taxon>
        <taxon>Alphaproteobacteria</taxon>
        <taxon>Rhodospirillales</taxon>
        <taxon>Azospirillaceae</taxon>
        <taxon>Skermanella</taxon>
    </lineage>
</organism>
<sequence>MNGTPAHESQDPDGREPSTLFAQAREHLLAGNAAAADAILRRGRALAPDDAAMAYLHGLCLVQAGDPPAAAEAFAAVLRLDPGNGRAALMLSRALCRSGDRAEAARWRTELARRHPGDPALLNELAADLLEEGDEPGAARLLDQAIRSAPDDPDVLHNLGVACARLGSLERAETLLRRSLERRDGMSARRDPSEAALAGVLATRGSFDEAQAVAGGLLDRGAEQVHAWTVLGTAAARRGRPAAAVDALLKAEALAPADPGVLSNLAAALDEDGRTAEAQERWRRLAASGHAGAGARARLASRAPAAGEALRRLFPLTDLRPGDGGPVELAEADLCLDQWHLVQGDRLALDLVLTPPLGGANFVVAADGTGAVLVRDDLERRRIEEPVVFLGGTANYYHWMLDTLPRLSAIDGLDGPLLVNSAQKGFHLRTLELLGVPPSRLMVPDAPALTRFARLTVPGLVSRPRRADGQMDWMMPSVDRAAALRVRDRLMEGIAVRPGKARRILVSREGSLFRRCDNEGVIAQVAARRGFVAVRLEELSFDEQASLFAGAEAVMGVHGAGFTNMLFAPPGALLIELHPAGHLPEFYRHLTRLLGQGHMAVGGVITQALRPAREYNWNFRIDPAELDLCLAELGA</sequence>
<dbReference type="EMBL" id="CP067420">
    <property type="protein sequence ID" value="QQP88291.1"/>
    <property type="molecule type" value="Genomic_DNA"/>
</dbReference>
<dbReference type="Pfam" id="PF04577">
    <property type="entry name" value="Glyco_transf_61"/>
    <property type="match status" value="1"/>
</dbReference>
<evidence type="ECO:0000313" key="6">
    <source>
        <dbReference type="EMBL" id="QQP88291.1"/>
    </source>
</evidence>
<name>A0ABX7B742_9PROT</name>
<evidence type="ECO:0000256" key="2">
    <source>
        <dbReference type="ARBA" id="ARBA00022679"/>
    </source>
</evidence>
<dbReference type="InterPro" id="IPR019734">
    <property type="entry name" value="TPR_rpt"/>
</dbReference>
<accession>A0ABX7B742</accession>
<dbReference type="Pfam" id="PF14559">
    <property type="entry name" value="TPR_19"/>
    <property type="match status" value="2"/>
</dbReference>
<evidence type="ECO:0000256" key="1">
    <source>
        <dbReference type="ARBA" id="ARBA00022676"/>
    </source>
</evidence>
<dbReference type="Gene3D" id="1.25.40.10">
    <property type="entry name" value="Tetratricopeptide repeat domain"/>
    <property type="match status" value="3"/>
</dbReference>
<dbReference type="PANTHER" id="PTHR20961">
    <property type="entry name" value="GLYCOSYLTRANSFERASE"/>
    <property type="match status" value="1"/>
</dbReference>
<proteinExistence type="predicted"/>
<dbReference type="InterPro" id="IPR049625">
    <property type="entry name" value="Glyco_transf_61_cat"/>
</dbReference>
<feature type="domain" description="Glycosyltransferase 61 catalytic" evidence="5">
    <location>
        <begin position="396"/>
        <end position="574"/>
    </location>
</feature>
<keyword evidence="2" id="KW-0808">Transferase</keyword>
<dbReference type="SUPFAM" id="SSF48452">
    <property type="entry name" value="TPR-like"/>
    <property type="match status" value="1"/>
</dbReference>
<dbReference type="PROSITE" id="PS50005">
    <property type="entry name" value="TPR"/>
    <property type="match status" value="1"/>
</dbReference>
<keyword evidence="7" id="KW-1185">Reference proteome</keyword>
<evidence type="ECO:0000313" key="7">
    <source>
        <dbReference type="Proteomes" id="UP000595197"/>
    </source>
</evidence>
<dbReference type="InterPro" id="IPR011990">
    <property type="entry name" value="TPR-like_helical_dom_sf"/>
</dbReference>
<protein>
    <submittedName>
        <fullName evidence="6">DUF563 domain-containing protein</fullName>
    </submittedName>
</protein>
<keyword evidence="4" id="KW-0802">TPR repeat</keyword>